<gene>
    <name evidence="1" type="ORF">KC19_7G014500</name>
</gene>
<dbReference type="EMBL" id="CM026428">
    <property type="protein sequence ID" value="KAG0565785.1"/>
    <property type="molecule type" value="Genomic_DNA"/>
</dbReference>
<organism evidence="1 2">
    <name type="scientific">Ceratodon purpureus</name>
    <name type="common">Fire moss</name>
    <name type="synonym">Dicranum purpureum</name>
    <dbReference type="NCBI Taxonomy" id="3225"/>
    <lineage>
        <taxon>Eukaryota</taxon>
        <taxon>Viridiplantae</taxon>
        <taxon>Streptophyta</taxon>
        <taxon>Embryophyta</taxon>
        <taxon>Bryophyta</taxon>
        <taxon>Bryophytina</taxon>
        <taxon>Bryopsida</taxon>
        <taxon>Dicranidae</taxon>
        <taxon>Pseudoditrichales</taxon>
        <taxon>Ditrichaceae</taxon>
        <taxon>Ceratodon</taxon>
    </lineage>
</organism>
<protein>
    <submittedName>
        <fullName evidence="1">Uncharacterized protein</fullName>
    </submittedName>
</protein>
<dbReference type="AlphaFoldDB" id="A0A8T0H4W6"/>
<evidence type="ECO:0000313" key="2">
    <source>
        <dbReference type="Proteomes" id="UP000822688"/>
    </source>
</evidence>
<evidence type="ECO:0000313" key="1">
    <source>
        <dbReference type="EMBL" id="KAG0565785.1"/>
    </source>
</evidence>
<keyword evidence="2" id="KW-1185">Reference proteome</keyword>
<sequence length="121" mass="13976">MKLLLAKRCLKKRWQELVHSTLFKLPTSQSTDALIAESASSEMHEIDRAFNLRLNQMICTHYKRTRVKSLFRSISTHHCTSSLSNSILQAVSITYPKLHLHISKLKLNLDRIVCRSKIMQG</sequence>
<proteinExistence type="predicted"/>
<comment type="caution">
    <text evidence="1">The sequence shown here is derived from an EMBL/GenBank/DDBJ whole genome shotgun (WGS) entry which is preliminary data.</text>
</comment>
<accession>A0A8T0H4W6</accession>
<reference evidence="1" key="1">
    <citation type="submission" date="2020-06" db="EMBL/GenBank/DDBJ databases">
        <title>WGS assembly of Ceratodon purpureus strain R40.</title>
        <authorList>
            <person name="Carey S.B."/>
            <person name="Jenkins J."/>
            <person name="Shu S."/>
            <person name="Lovell J.T."/>
            <person name="Sreedasyam A."/>
            <person name="Maumus F."/>
            <person name="Tiley G.P."/>
            <person name="Fernandez-Pozo N."/>
            <person name="Barry K."/>
            <person name="Chen C."/>
            <person name="Wang M."/>
            <person name="Lipzen A."/>
            <person name="Daum C."/>
            <person name="Saski C.A."/>
            <person name="Payton A.C."/>
            <person name="Mcbreen J.C."/>
            <person name="Conrad R.E."/>
            <person name="Kollar L.M."/>
            <person name="Olsson S."/>
            <person name="Huttunen S."/>
            <person name="Landis J.B."/>
            <person name="Wickett N.J."/>
            <person name="Johnson M.G."/>
            <person name="Rensing S.A."/>
            <person name="Grimwood J."/>
            <person name="Schmutz J."/>
            <person name="Mcdaniel S.F."/>
        </authorList>
    </citation>
    <scope>NUCLEOTIDE SEQUENCE</scope>
    <source>
        <strain evidence="1">R40</strain>
    </source>
</reference>
<dbReference type="Proteomes" id="UP000822688">
    <property type="component" value="Chromosome 7"/>
</dbReference>
<name>A0A8T0H4W6_CERPU</name>